<dbReference type="PANTHER" id="PTHR23113">
    <property type="entry name" value="GUANINE NUCLEOTIDE EXCHANGE FACTOR"/>
    <property type="match status" value="1"/>
</dbReference>
<feature type="region of interest" description="Disordered" evidence="4">
    <location>
        <begin position="552"/>
        <end position="575"/>
    </location>
</feature>
<dbReference type="Gene3D" id="2.30.29.30">
    <property type="entry name" value="Pleckstrin-homology domain (PH domain)/Phosphotyrosine-binding domain (PTB)"/>
    <property type="match status" value="2"/>
</dbReference>
<feature type="region of interest" description="Disordered" evidence="4">
    <location>
        <begin position="1211"/>
        <end position="1379"/>
    </location>
</feature>
<reference evidence="8" key="2">
    <citation type="journal article" date="2021" name="World Allergy Organ. J.">
        <title>Chromosome-level assembly of Dermatophagoides farinae genome and transcriptome reveals two novel allergens Der f 37 and Der f 39.</title>
        <authorList>
            <person name="Chen J."/>
            <person name="Cai Z."/>
            <person name="Fan D."/>
            <person name="Hu J."/>
            <person name="Hou Y."/>
            <person name="He Y."/>
            <person name="Zhang Z."/>
            <person name="Zhao Z."/>
            <person name="Gao P."/>
            <person name="Hu W."/>
            <person name="Sun J."/>
            <person name="Li J."/>
            <person name="Ji K."/>
        </authorList>
    </citation>
    <scope>NUCLEOTIDE SEQUENCE</scope>
    <source>
        <strain evidence="8">JKM2019</strain>
    </source>
</reference>
<dbReference type="SUPFAM" id="SSF50729">
    <property type="entry name" value="PH domain-like"/>
    <property type="match status" value="2"/>
</dbReference>
<feature type="compositionally biased region" description="Polar residues" evidence="4">
    <location>
        <begin position="1348"/>
        <end position="1377"/>
    </location>
</feature>
<evidence type="ECO:0000259" key="5">
    <source>
        <dbReference type="PROSITE" id="PS50003"/>
    </source>
</evidence>
<dbReference type="SUPFAM" id="SSF48366">
    <property type="entry name" value="Ras GEF"/>
    <property type="match status" value="1"/>
</dbReference>
<dbReference type="EMBL" id="SDOV01000002">
    <property type="protein sequence ID" value="KAH7643597.1"/>
    <property type="molecule type" value="Genomic_DNA"/>
</dbReference>
<dbReference type="InterPro" id="IPR011993">
    <property type="entry name" value="PH-like_dom_sf"/>
</dbReference>
<sequence length="1844" mass="204095">MRMNEIQLLALAEKALHDNGIRGFLFKRTSENSKWQLRYFVLFQNLLFYFENEHTQKPSGIIFLEGSYCDKMVITTSKTITATVGLGGNTSTNLQHYFTITYRKEGSKTFELKAETETKCNAWVHAIENASYSKMLLQKEELEQKHLHLVQIVESEKTAKWQYTQQCEELTMEIKKLRAELFSLNREWRLAPNNRNQNLLELGGLNDDSEEIRKIKKVQSFFRGWLCRRRWKQIVIEYINSPHAESMRKRNSLVFRMVEAEEEYLEQLQLMVSCFLRPFKMAASSQKPPCSHDEVNSIFLNAETVMFLHQIFLKGLTARMECWPTLVLGDLFDMLLPMLSIYQEYVRNHHFSLQVLAECKQREKFASMLRRLEEKPIIQGRTLETFLTYPMHQVPRYIITLHELLAHTPHNHVERKSLENARMKLEELSRQMHDEVSETENIRNNLAIERIIVGGCDILLDVNQVFIRKGCVIQVLNSDRSKTTSRVARIGSFRGLIEKEIMRQCYLFSNHMLLCTRTSGGKLSLVDGIGKIPLAEATLIEDPNEQFQFTVDDTGSISSTSSHSSDAGTGTGTGTGTVGTLINTTGTNIPSFINQTTTTTATTTTNVSSSTATNNATTATPTHSGKDYGGLDFKIIVDCKTGPPVTVHLVAPTLQEKTAWISDISQCIDNVHFNDLFHGTLNDSSSITMPHSIRNDPRLFKDDVDIRFSRTLNSCKLPQIRYASPERLFERLTDLRFLSIDFLNTFLLTYRVFTDSITVIEALKRVHYSPDLSTMNASLHDSSGSLEEGTGGGGGGGGGGNNNANGNTTTKIDSTHLHPGQSPYHYSGIITTTNSLNTSHSNTGGGGVGVGGGGGGGSSGVSATIIGNVNVNNVSAANEYLSTTIDYDYSRRVSNSSVLSDLNDLGHRESIVSTNSESTAGQQLAQVQQMFASNTIRNNQHWRLSYRKFEEEQARERYLKRMNNRLAHGSISSTTSSNVGNNNENIQTTSGSSNNTNTGNNISSSSGHFQLPAGEPMLTPAITDPIAVPVPPPPSPEVPGYLQKSTKEASSTSSLMADNKESATSSSNDDRSPSPTESSSSHQSKQMTAIHRPNQHLRIITNNNNNNNAAHQDQVLSPHSQSCDTLTNNSEQSYPASPLSSATSSATLVGTDSHTCSPKPSPVQKTSPHSLPGQNSAEHGAVNQDYETIPEENVENRQRLVQNTVAALHDQLSEGTPPPTPPIPGTPQKQSQHHQQQHHHHHYHHHVHQPPPIPSHPASSAPPISSVGSCFVLPPKSQNPKSTESRSGSISVPPPVKSSESRSGSIGHSSAPSGRLSATSMNYLRVRGAGSKRGSGSSECESMASSSVTPRSSFQTDTSISTARSSFQHPESPQMSSKAGVVVISSRATSRRSSTASAASAFAAATAASSNPPEPTDPMMKQVIVSRGSSRFSSAAGADLKIPNSQGGGDRTGATQNAQNIAANNERIAQRAKRESMISTAATMRVLNVLRHWVSKHSQDFENDQKLLQITTEFLEELVHNTNLLPAEHKAAVQLQQMIAKQTMEAKEKVDLDVLLAAPIQPSQDNIETLSALEIAEVMTYLDHNIFIRIRSEEFLGQAWMKEDKSKKAFHILLMTKHFNDISRLVASEILRVPELHKRVAIIEKWAAVADICRCFHNFNGVLQICAAFTNSSVYRLKRTWEKVAKTTKQTIEKLQTLVSTDGRFRNMREALHRCDPPCIPYLGMYLTDLSFIEEGTPNFTDDGLLNFSKMRMIAHVIREIRHFQQTPYKMEHNPKVTNYLLDTSRHLQDDELYQMSLTLEPRLSRFSPRIHVPNVGSTATSPSATTGNQTVASNNNDNTTISS</sequence>
<dbReference type="Pfam" id="PF00621">
    <property type="entry name" value="RhoGEF"/>
    <property type="match status" value="1"/>
</dbReference>
<dbReference type="Gene3D" id="1.10.840.10">
    <property type="entry name" value="Ras guanine-nucleotide exchange factors catalytic domain"/>
    <property type="match status" value="1"/>
</dbReference>
<feature type="compositionally biased region" description="Gly residues" evidence="4">
    <location>
        <begin position="789"/>
        <end position="801"/>
    </location>
</feature>
<feature type="compositionally biased region" description="Low complexity" evidence="4">
    <location>
        <begin position="1818"/>
        <end position="1827"/>
    </location>
</feature>
<dbReference type="PROSITE" id="PS50096">
    <property type="entry name" value="IQ"/>
    <property type="match status" value="1"/>
</dbReference>
<feature type="coiled-coil region" evidence="3">
    <location>
        <begin position="411"/>
        <end position="445"/>
    </location>
</feature>
<feature type="compositionally biased region" description="Low complexity" evidence="4">
    <location>
        <begin position="1073"/>
        <end position="1084"/>
    </location>
</feature>
<dbReference type="SMART" id="SM00147">
    <property type="entry name" value="RasGEF"/>
    <property type="match status" value="1"/>
</dbReference>
<feature type="region of interest" description="Disordered" evidence="4">
    <location>
        <begin position="969"/>
        <end position="1178"/>
    </location>
</feature>
<dbReference type="InterPro" id="IPR019804">
    <property type="entry name" value="Ras_G-nucl-exch_fac_CS"/>
</dbReference>
<dbReference type="CDD" id="cd00160">
    <property type="entry name" value="RhoGEF"/>
    <property type="match status" value="1"/>
</dbReference>
<evidence type="ECO:0000313" key="8">
    <source>
        <dbReference type="EMBL" id="KAH7643597.1"/>
    </source>
</evidence>
<reference evidence="8" key="1">
    <citation type="submission" date="2020-06" db="EMBL/GenBank/DDBJ databases">
        <authorList>
            <person name="Ji K."/>
            <person name="Li J."/>
        </authorList>
    </citation>
    <scope>NUCLEOTIDE SEQUENCE</scope>
    <source>
        <strain evidence="8">JKM2019</strain>
        <tissue evidence="8">Whole body</tissue>
    </source>
</reference>
<dbReference type="InterPro" id="IPR000651">
    <property type="entry name" value="Ras-like_Gua-exchang_fac_N"/>
</dbReference>
<dbReference type="SMART" id="SM00325">
    <property type="entry name" value="RhoGEF"/>
    <property type="match status" value="1"/>
</dbReference>
<feature type="compositionally biased region" description="Low complexity" evidence="4">
    <location>
        <begin position="1325"/>
        <end position="1347"/>
    </location>
</feature>
<proteinExistence type="predicted"/>
<feature type="compositionally biased region" description="Polar residues" evidence="4">
    <location>
        <begin position="1828"/>
        <end position="1844"/>
    </location>
</feature>
<evidence type="ECO:0000259" key="7">
    <source>
        <dbReference type="PROSITE" id="PS50010"/>
    </source>
</evidence>
<feature type="coiled-coil region" evidence="3">
    <location>
        <begin position="160"/>
        <end position="187"/>
    </location>
</feature>
<dbReference type="InterPro" id="IPR000219">
    <property type="entry name" value="DH_dom"/>
</dbReference>
<feature type="compositionally biased region" description="Low complexity" evidence="4">
    <location>
        <begin position="1301"/>
        <end position="1314"/>
    </location>
</feature>
<feature type="compositionally biased region" description="Low complexity" evidence="4">
    <location>
        <begin position="600"/>
        <end position="622"/>
    </location>
</feature>
<dbReference type="Gene3D" id="1.20.900.10">
    <property type="entry name" value="Dbl homology (DH) domain"/>
    <property type="match status" value="1"/>
</dbReference>
<dbReference type="InterPro" id="IPR000048">
    <property type="entry name" value="IQ_motif_EF-hand-BS"/>
</dbReference>
<dbReference type="PROSITE" id="PS50010">
    <property type="entry name" value="DH_2"/>
    <property type="match status" value="1"/>
</dbReference>
<feature type="domain" description="PH" evidence="5">
    <location>
        <begin position="18"/>
        <end position="132"/>
    </location>
</feature>
<organism evidence="8">
    <name type="scientific">Dermatophagoides farinae</name>
    <name type="common">American house dust mite</name>
    <dbReference type="NCBI Taxonomy" id="6954"/>
    <lineage>
        <taxon>Eukaryota</taxon>
        <taxon>Metazoa</taxon>
        <taxon>Ecdysozoa</taxon>
        <taxon>Arthropoda</taxon>
        <taxon>Chelicerata</taxon>
        <taxon>Arachnida</taxon>
        <taxon>Acari</taxon>
        <taxon>Acariformes</taxon>
        <taxon>Sarcoptiformes</taxon>
        <taxon>Astigmata</taxon>
        <taxon>Psoroptidia</taxon>
        <taxon>Analgoidea</taxon>
        <taxon>Pyroglyphidae</taxon>
        <taxon>Dermatophagoidinae</taxon>
        <taxon>Dermatophagoides</taxon>
    </lineage>
</organism>
<dbReference type="Pfam" id="PF00618">
    <property type="entry name" value="RasGEF_N"/>
    <property type="match status" value="1"/>
</dbReference>
<dbReference type="Pfam" id="PF00169">
    <property type="entry name" value="PH"/>
    <property type="match status" value="1"/>
</dbReference>
<evidence type="ECO:0000256" key="4">
    <source>
        <dbReference type="SAM" id="MobiDB-lite"/>
    </source>
</evidence>
<feature type="compositionally biased region" description="Polar residues" evidence="4">
    <location>
        <begin position="1276"/>
        <end position="1290"/>
    </location>
</feature>
<evidence type="ECO:0000256" key="1">
    <source>
        <dbReference type="ARBA" id="ARBA00022658"/>
    </source>
</evidence>
<evidence type="ECO:0000259" key="6">
    <source>
        <dbReference type="PROSITE" id="PS50009"/>
    </source>
</evidence>
<feature type="compositionally biased region" description="Low complexity" evidence="4">
    <location>
        <begin position="554"/>
        <end position="568"/>
    </location>
</feature>
<name>A0A9D4SIW4_DERFA</name>
<keyword evidence="1 2" id="KW-0344">Guanine-nucleotide releasing factor</keyword>
<dbReference type="SMART" id="SM00233">
    <property type="entry name" value="PH"/>
    <property type="match status" value="2"/>
</dbReference>
<evidence type="ECO:0000256" key="2">
    <source>
        <dbReference type="PROSITE-ProRule" id="PRU00168"/>
    </source>
</evidence>
<dbReference type="GO" id="GO:0007265">
    <property type="term" value="P:Ras protein signal transduction"/>
    <property type="evidence" value="ECO:0007669"/>
    <property type="project" value="TreeGrafter"/>
</dbReference>
<feature type="compositionally biased region" description="Low complexity" evidence="4">
    <location>
        <begin position="827"/>
        <end position="842"/>
    </location>
</feature>
<dbReference type="SMART" id="SM00015">
    <property type="entry name" value="IQ"/>
    <property type="match status" value="1"/>
</dbReference>
<dbReference type="InterPro" id="IPR023578">
    <property type="entry name" value="Ras_GEF_dom_sf"/>
</dbReference>
<comment type="caution">
    <text evidence="8">The sequence shown here is derived from an EMBL/GenBank/DDBJ whole genome shotgun (WGS) entry which is preliminary data.</text>
</comment>
<feature type="compositionally biased region" description="Polar residues" evidence="4">
    <location>
        <begin position="1048"/>
        <end position="1067"/>
    </location>
</feature>
<dbReference type="SUPFAM" id="SSF48065">
    <property type="entry name" value="DBL homology domain (DH-domain)"/>
    <property type="match status" value="1"/>
</dbReference>
<dbReference type="PROSITE" id="PS00720">
    <property type="entry name" value="RASGEF"/>
    <property type="match status" value="1"/>
</dbReference>
<dbReference type="InterPro" id="IPR001895">
    <property type="entry name" value="RASGEF_cat_dom"/>
</dbReference>
<dbReference type="InterPro" id="IPR036964">
    <property type="entry name" value="RASGEF_cat_dom_sf"/>
</dbReference>
<accession>A0A9D4SIW4</accession>
<feature type="compositionally biased region" description="Basic residues" evidence="4">
    <location>
        <begin position="1231"/>
        <end position="1248"/>
    </location>
</feature>
<feature type="compositionally biased region" description="Pro residues" evidence="4">
    <location>
        <begin position="1216"/>
        <end position="1225"/>
    </location>
</feature>
<feature type="compositionally biased region" description="Pro residues" evidence="4">
    <location>
        <begin position="1028"/>
        <end position="1037"/>
    </location>
</feature>
<feature type="domain" description="DH" evidence="7">
    <location>
        <begin position="249"/>
        <end position="435"/>
    </location>
</feature>
<dbReference type="InterPro" id="IPR001849">
    <property type="entry name" value="PH_domain"/>
</dbReference>
<dbReference type="CDD" id="cd00155">
    <property type="entry name" value="RasGEF"/>
    <property type="match status" value="1"/>
</dbReference>
<feature type="compositionally biased region" description="Low complexity" evidence="4">
    <location>
        <begin position="1135"/>
        <end position="1148"/>
    </location>
</feature>
<feature type="region of interest" description="Disordered" evidence="4">
    <location>
        <begin position="778"/>
        <end position="851"/>
    </location>
</feature>
<feature type="compositionally biased region" description="Polar residues" evidence="4">
    <location>
        <begin position="1109"/>
        <end position="1134"/>
    </location>
</feature>
<keyword evidence="3" id="KW-0175">Coiled coil</keyword>
<dbReference type="PANTHER" id="PTHR23113:SF99">
    <property type="entry name" value="RASGEF DOMAIN-CONTAINING PROTEIN"/>
    <property type="match status" value="1"/>
</dbReference>
<evidence type="ECO:0000256" key="3">
    <source>
        <dbReference type="SAM" id="Coils"/>
    </source>
</evidence>
<feature type="compositionally biased region" description="Polar residues" evidence="4">
    <location>
        <begin position="1150"/>
        <end position="1177"/>
    </location>
</feature>
<dbReference type="GO" id="GO:0005085">
    <property type="term" value="F:guanyl-nucleotide exchange factor activity"/>
    <property type="evidence" value="ECO:0007669"/>
    <property type="project" value="UniProtKB-KW"/>
</dbReference>
<feature type="domain" description="Ras-GEF" evidence="6">
    <location>
        <begin position="1571"/>
        <end position="1803"/>
    </location>
</feature>
<dbReference type="PROSITE" id="PS50003">
    <property type="entry name" value="PH_DOMAIN"/>
    <property type="match status" value="1"/>
</dbReference>
<dbReference type="Gene3D" id="1.20.870.10">
    <property type="entry name" value="Son of sevenless (SoS) protein Chain: S domain 1"/>
    <property type="match status" value="2"/>
</dbReference>
<feature type="region of interest" description="Disordered" evidence="4">
    <location>
        <begin position="1811"/>
        <end position="1844"/>
    </location>
</feature>
<dbReference type="InterPro" id="IPR035899">
    <property type="entry name" value="DBL_dom_sf"/>
</dbReference>
<dbReference type="InterPro" id="IPR008937">
    <property type="entry name" value="Ras-like_GEF"/>
</dbReference>
<dbReference type="Pfam" id="PF00617">
    <property type="entry name" value="RasGEF"/>
    <property type="match status" value="1"/>
</dbReference>
<dbReference type="GO" id="GO:0005886">
    <property type="term" value="C:plasma membrane"/>
    <property type="evidence" value="ECO:0007669"/>
    <property type="project" value="TreeGrafter"/>
</dbReference>
<gene>
    <name evidence="8" type="ORF">HUG17_5959</name>
</gene>
<feature type="compositionally biased region" description="Low complexity" evidence="4">
    <location>
        <begin position="969"/>
        <end position="1007"/>
    </location>
</feature>
<feature type="region of interest" description="Disordered" evidence="4">
    <location>
        <begin position="600"/>
        <end position="623"/>
    </location>
</feature>
<dbReference type="Proteomes" id="UP000828236">
    <property type="component" value="Unassembled WGS sequence"/>
</dbReference>
<feature type="compositionally biased region" description="Low complexity" evidence="4">
    <location>
        <begin position="1256"/>
        <end position="1267"/>
    </location>
</feature>
<dbReference type="PROSITE" id="PS50009">
    <property type="entry name" value="RASGEF_CAT"/>
    <property type="match status" value="1"/>
</dbReference>
<protein>
    <submittedName>
        <fullName evidence="8">Ras-specific guanine nucleotide-releasing factor 2-like isoform x8</fullName>
    </submittedName>
</protein>